<dbReference type="Gene3D" id="3.30.160.250">
    <property type="match status" value="1"/>
</dbReference>
<dbReference type="SUPFAM" id="SSF143100">
    <property type="entry name" value="TTHA1013/TTHA0281-like"/>
    <property type="match status" value="1"/>
</dbReference>
<protein>
    <recommendedName>
        <fullName evidence="2">HicB-like antitoxin of toxin-antitoxin system domain-containing protein</fullName>
    </recommendedName>
</protein>
<reference evidence="1" key="1">
    <citation type="journal article" date="2020" name="mSystems">
        <title>Genome- and Community-Level Interaction Insights into Carbon Utilization and Element Cycling Functions of Hydrothermarchaeota in Hydrothermal Sediment.</title>
        <authorList>
            <person name="Zhou Z."/>
            <person name="Liu Y."/>
            <person name="Xu W."/>
            <person name="Pan J."/>
            <person name="Luo Z.H."/>
            <person name="Li M."/>
        </authorList>
    </citation>
    <scope>NUCLEOTIDE SEQUENCE [LARGE SCALE GENOMIC DNA]</scope>
    <source>
        <strain evidence="1">SpSt-500</strain>
    </source>
</reference>
<organism evidence="1">
    <name type="scientific">Ignavibacterium album</name>
    <dbReference type="NCBI Taxonomy" id="591197"/>
    <lineage>
        <taxon>Bacteria</taxon>
        <taxon>Pseudomonadati</taxon>
        <taxon>Ignavibacteriota</taxon>
        <taxon>Ignavibacteria</taxon>
        <taxon>Ignavibacteriales</taxon>
        <taxon>Ignavibacteriaceae</taxon>
        <taxon>Ignavibacterium</taxon>
    </lineage>
</organism>
<accession>A0A832DJA1</accession>
<dbReference type="InterPro" id="IPR035069">
    <property type="entry name" value="TTHA1013/TTHA0281-like"/>
</dbReference>
<dbReference type="AlphaFoldDB" id="A0A832DJA1"/>
<sequence>MVVDIVIKKSIDGYSVEIPSIKGCESWAHDEDTALEKIIELASFYLKIPKDKFKLDKARKEEDEIIYKLIFHKN</sequence>
<gene>
    <name evidence="1" type="ORF">ENS56_04035</name>
</gene>
<dbReference type="EMBL" id="DSVI01000004">
    <property type="protein sequence ID" value="HGT47180.1"/>
    <property type="molecule type" value="Genomic_DNA"/>
</dbReference>
<proteinExistence type="predicted"/>
<comment type="caution">
    <text evidence="1">The sequence shown here is derived from an EMBL/GenBank/DDBJ whole genome shotgun (WGS) entry which is preliminary data.</text>
</comment>
<evidence type="ECO:0000313" key="1">
    <source>
        <dbReference type="EMBL" id="HGT47180.1"/>
    </source>
</evidence>
<name>A0A832DJA1_9BACT</name>
<evidence type="ECO:0008006" key="2">
    <source>
        <dbReference type="Google" id="ProtNLM"/>
    </source>
</evidence>